<dbReference type="STRING" id="568872.GA0070624_5524"/>
<dbReference type="NCBIfam" id="TIGR02677">
    <property type="entry name" value="TIGR02677 family protein"/>
    <property type="match status" value="1"/>
</dbReference>
<evidence type="ECO:0000313" key="2">
    <source>
        <dbReference type="EMBL" id="SCL36328.1"/>
    </source>
</evidence>
<evidence type="ECO:0000313" key="3">
    <source>
        <dbReference type="Proteomes" id="UP000199413"/>
    </source>
</evidence>
<evidence type="ECO:0000256" key="1">
    <source>
        <dbReference type="SAM" id="MobiDB-lite"/>
    </source>
</evidence>
<organism evidence="2 3">
    <name type="scientific">Micromonospora rhizosphaerae</name>
    <dbReference type="NCBI Taxonomy" id="568872"/>
    <lineage>
        <taxon>Bacteria</taxon>
        <taxon>Bacillati</taxon>
        <taxon>Actinomycetota</taxon>
        <taxon>Actinomycetes</taxon>
        <taxon>Micromonosporales</taxon>
        <taxon>Micromonosporaceae</taxon>
        <taxon>Micromonospora</taxon>
    </lineage>
</organism>
<dbReference type="InterPro" id="IPR013493">
    <property type="entry name" value="CHP02677"/>
</dbReference>
<accession>A0A1C6T3H2</accession>
<dbReference type="Pfam" id="PF09660">
    <property type="entry name" value="DUF2397"/>
    <property type="match status" value="1"/>
</dbReference>
<proteinExistence type="predicted"/>
<dbReference type="AlphaFoldDB" id="A0A1C6T3H2"/>
<reference evidence="3" key="1">
    <citation type="submission" date="2016-06" db="EMBL/GenBank/DDBJ databases">
        <authorList>
            <person name="Varghese N."/>
            <person name="Submissions Spin"/>
        </authorList>
    </citation>
    <scope>NUCLEOTIDE SEQUENCE [LARGE SCALE GENOMIC DNA]</scope>
    <source>
        <strain evidence="3">DSM 45431</strain>
    </source>
</reference>
<feature type="region of interest" description="Disordered" evidence="1">
    <location>
        <begin position="1"/>
        <end position="23"/>
    </location>
</feature>
<dbReference type="Proteomes" id="UP000199413">
    <property type="component" value="Unassembled WGS sequence"/>
</dbReference>
<protein>
    <submittedName>
        <fullName evidence="2">TIGR02677 family protein</fullName>
    </submittedName>
</protein>
<gene>
    <name evidence="2" type="ORF">GA0070624_5524</name>
</gene>
<keyword evidence="3" id="KW-1185">Reference proteome</keyword>
<name>A0A1C6T3H2_9ACTN</name>
<dbReference type="EMBL" id="FMHV01000002">
    <property type="protein sequence ID" value="SCL36328.1"/>
    <property type="molecule type" value="Genomic_DNA"/>
</dbReference>
<sequence length="536" mass="58549">MVNQPDQVATGGQDDYRSQHSGVGSTTAGLTLDAFALADRLKLFNFTRRGEGFLWVLRAVEQRRASHRPRLHVDDVAEALVELAAAHPDVPQEMNLRYMLDELVGDKVLAPSDDASRAGSLAAYRRRHTTYQFTELGYRAYTAVEDVLSTRSDEVSLSRLVFADVLADFRALAEANLTGDGEEVYRKLSRLDAVLADMTRRAARFYLMLDDLARGTDASPETFLRYKDALLAHMADFASDLARYAPRLAEAVHRVEASGVEVLLTRAAEADERVFATPQARLDDWRRRWQGLRDWFCPSVARTSDADQLQTATVSAIGGVVGLLRQVLEGRRSGVSRQTQLRHLAQWVMAAPDDDAAHAIISAGFNWRAVRHLSGGHADPELISSRLPWWQAPGVPLSVSMLRHGKRPSPGPPAPLRRADGARAMLRSRQLAARAAAEAAEAALADGGATGRTLDQDEVAVLLRLLTLALETRTVVSGRLLTARASTASLRITLTPSAAGSVVRTAHGRLHLPGVAIAVAVEPATRVRPRRKGNDQ</sequence>